<keyword evidence="2" id="KW-0255">Endonuclease</keyword>
<comment type="caution">
    <text evidence="2">The sequence shown here is derived from an EMBL/GenBank/DDBJ whole genome shotgun (WGS) entry which is preliminary data.</text>
</comment>
<feature type="non-terminal residue" evidence="2">
    <location>
        <position position="167"/>
    </location>
</feature>
<evidence type="ECO:0000313" key="3">
    <source>
        <dbReference type="Proteomes" id="UP000712673"/>
    </source>
</evidence>
<dbReference type="SUPFAM" id="SSF52980">
    <property type="entry name" value="Restriction endonuclease-like"/>
    <property type="match status" value="1"/>
</dbReference>
<keyword evidence="2" id="KW-0540">Nuclease</keyword>
<dbReference type="Proteomes" id="UP000712673">
    <property type="component" value="Unassembled WGS sequence"/>
</dbReference>
<feature type="domain" description="Putative restriction endonuclease" evidence="1">
    <location>
        <begin position="14"/>
        <end position="167"/>
    </location>
</feature>
<reference evidence="2" key="1">
    <citation type="submission" date="2019-03" db="EMBL/GenBank/DDBJ databases">
        <title>Lake Tanganyika Metagenome-Assembled Genomes (MAGs).</title>
        <authorList>
            <person name="Tran P."/>
        </authorList>
    </citation>
    <scope>NUCLEOTIDE SEQUENCE</scope>
    <source>
        <strain evidence="2">K_DeepCast_65m_m2_066</strain>
    </source>
</reference>
<dbReference type="PANTHER" id="PTHR36558:SF1">
    <property type="entry name" value="RESTRICTION ENDONUCLEASE DOMAIN-CONTAINING PROTEIN-RELATED"/>
    <property type="match status" value="1"/>
</dbReference>
<sequence>MALAIEKHPYLFTVEEYLTFERTADDRHEYLDGVIYAMAGESPNHERICTNLTRLISTQLLGSPCEVFSKDAKVRSGPEQAHNRQGLYSYPDLVIVCGEPRYMDQEQDVLINPRIIIEVLSPSTQAFDSLVKRERYRAWLPSLEDYVLVAQEKPHVEHWHRQEHGTW</sequence>
<dbReference type="PANTHER" id="PTHR36558">
    <property type="entry name" value="GLR1098 PROTEIN"/>
    <property type="match status" value="1"/>
</dbReference>
<dbReference type="CDD" id="cd06260">
    <property type="entry name" value="DUF820-like"/>
    <property type="match status" value="1"/>
</dbReference>
<accession>A0A937W5Y2</accession>
<gene>
    <name evidence="2" type="ORF">FJZ47_25860</name>
</gene>
<organism evidence="2 3">
    <name type="scientific">Tectimicrobiota bacterium</name>
    <dbReference type="NCBI Taxonomy" id="2528274"/>
    <lineage>
        <taxon>Bacteria</taxon>
        <taxon>Pseudomonadati</taxon>
        <taxon>Nitrospinota/Tectimicrobiota group</taxon>
        <taxon>Candidatus Tectimicrobiota</taxon>
    </lineage>
</organism>
<dbReference type="EMBL" id="VGLS01001252">
    <property type="protein sequence ID" value="MBM3227207.1"/>
    <property type="molecule type" value="Genomic_DNA"/>
</dbReference>
<proteinExistence type="predicted"/>
<dbReference type="Gene3D" id="3.90.1570.10">
    <property type="entry name" value="tt1808, chain A"/>
    <property type="match status" value="1"/>
</dbReference>
<dbReference type="InterPro" id="IPR008538">
    <property type="entry name" value="Uma2"/>
</dbReference>
<protein>
    <submittedName>
        <fullName evidence="2">Uma2 family endonuclease</fullName>
    </submittedName>
</protein>
<dbReference type="InterPro" id="IPR011335">
    <property type="entry name" value="Restrct_endonuc-II-like"/>
</dbReference>
<evidence type="ECO:0000259" key="1">
    <source>
        <dbReference type="Pfam" id="PF05685"/>
    </source>
</evidence>
<keyword evidence="2" id="KW-0378">Hydrolase</keyword>
<dbReference type="InterPro" id="IPR012296">
    <property type="entry name" value="Nuclease_put_TT1808"/>
</dbReference>
<dbReference type="Pfam" id="PF05685">
    <property type="entry name" value="Uma2"/>
    <property type="match status" value="1"/>
</dbReference>
<dbReference type="AlphaFoldDB" id="A0A937W5Y2"/>
<dbReference type="GO" id="GO:0004519">
    <property type="term" value="F:endonuclease activity"/>
    <property type="evidence" value="ECO:0007669"/>
    <property type="project" value="UniProtKB-KW"/>
</dbReference>
<name>A0A937W5Y2_UNCTE</name>
<evidence type="ECO:0000313" key="2">
    <source>
        <dbReference type="EMBL" id="MBM3227207.1"/>
    </source>
</evidence>